<evidence type="ECO:0000313" key="2">
    <source>
        <dbReference type="Proteomes" id="UP000623608"/>
    </source>
</evidence>
<dbReference type="AlphaFoldDB" id="A0A919TXH9"/>
<dbReference type="Proteomes" id="UP000623608">
    <property type="component" value="Unassembled WGS sequence"/>
</dbReference>
<proteinExistence type="predicted"/>
<organism evidence="1 2">
    <name type="scientific">Paractinoplanes tereljensis</name>
    <dbReference type="NCBI Taxonomy" id="571912"/>
    <lineage>
        <taxon>Bacteria</taxon>
        <taxon>Bacillati</taxon>
        <taxon>Actinomycetota</taxon>
        <taxon>Actinomycetes</taxon>
        <taxon>Micromonosporales</taxon>
        <taxon>Micromonosporaceae</taxon>
        <taxon>Paractinoplanes</taxon>
    </lineage>
</organism>
<accession>A0A919TXH9</accession>
<evidence type="ECO:0000313" key="1">
    <source>
        <dbReference type="EMBL" id="GIF23917.1"/>
    </source>
</evidence>
<dbReference type="EMBL" id="BOMY01000042">
    <property type="protein sequence ID" value="GIF23917.1"/>
    <property type="molecule type" value="Genomic_DNA"/>
</dbReference>
<comment type="caution">
    <text evidence="1">The sequence shown here is derived from an EMBL/GenBank/DDBJ whole genome shotgun (WGS) entry which is preliminary data.</text>
</comment>
<keyword evidence="2" id="KW-1185">Reference proteome</keyword>
<reference evidence="1" key="1">
    <citation type="submission" date="2021-01" db="EMBL/GenBank/DDBJ databases">
        <title>Whole genome shotgun sequence of Actinoplanes tereljensis NBRC 105297.</title>
        <authorList>
            <person name="Komaki H."/>
            <person name="Tamura T."/>
        </authorList>
    </citation>
    <scope>NUCLEOTIDE SEQUENCE</scope>
    <source>
        <strain evidence="1">NBRC 105297</strain>
    </source>
</reference>
<protein>
    <submittedName>
        <fullName evidence="1">Uncharacterized protein</fullName>
    </submittedName>
</protein>
<name>A0A919TXH9_9ACTN</name>
<gene>
    <name evidence="1" type="ORF">Ate02nite_66470</name>
</gene>
<sequence length="59" mass="6351">MQRCGVGVDGEFVVAPPGTTGLIEKNDVFHGIFQFPQTVARSNQPGVVNSRPTLRNVIV</sequence>